<comment type="catalytic activity">
    <reaction evidence="9">
        <text>S-methyl-5'-thioadenosine + phosphate = 5-(methylsulfanyl)-alpha-D-ribose 1-phosphate + adenine</text>
        <dbReference type="Rhea" id="RHEA:11852"/>
        <dbReference type="ChEBI" id="CHEBI:16708"/>
        <dbReference type="ChEBI" id="CHEBI:17509"/>
        <dbReference type="ChEBI" id="CHEBI:43474"/>
        <dbReference type="ChEBI" id="CHEBI:58533"/>
        <dbReference type="EC" id="2.4.2.28"/>
    </reaction>
    <physiologicalReaction direction="left-to-right" evidence="9">
        <dbReference type="Rhea" id="RHEA:11853"/>
    </physiologicalReaction>
</comment>
<comment type="catalytic activity">
    <reaction evidence="7">
        <text>adenosine + H2O + H(+) = inosine + NH4(+)</text>
        <dbReference type="Rhea" id="RHEA:24408"/>
        <dbReference type="ChEBI" id="CHEBI:15377"/>
        <dbReference type="ChEBI" id="CHEBI:15378"/>
        <dbReference type="ChEBI" id="CHEBI:16335"/>
        <dbReference type="ChEBI" id="CHEBI:17596"/>
        <dbReference type="ChEBI" id="CHEBI:28938"/>
        <dbReference type="EC" id="3.5.4.4"/>
    </reaction>
    <physiologicalReaction direction="left-to-right" evidence="7">
        <dbReference type="Rhea" id="RHEA:24409"/>
    </physiologicalReaction>
</comment>
<protein>
    <recommendedName>
        <fullName evidence="10">Purine nucleoside phosphorylase</fullName>
    </recommendedName>
</protein>
<evidence type="ECO:0000256" key="1">
    <source>
        <dbReference type="ARBA" id="ARBA00000553"/>
    </source>
</evidence>
<evidence type="ECO:0000256" key="2">
    <source>
        <dbReference type="ARBA" id="ARBA00007353"/>
    </source>
</evidence>
<gene>
    <name evidence="11" type="primary">pgeF</name>
    <name evidence="11" type="ORF">IGS68_04285</name>
</gene>
<accession>A0ABX7B7Y3</accession>
<dbReference type="PANTHER" id="PTHR30616">
    <property type="entry name" value="UNCHARACTERIZED PROTEIN YFIH"/>
    <property type="match status" value="1"/>
</dbReference>
<dbReference type="InterPro" id="IPR038371">
    <property type="entry name" value="Cu_polyphenol_OxRdtase_sf"/>
</dbReference>
<evidence type="ECO:0000256" key="5">
    <source>
        <dbReference type="ARBA" id="ARBA00022801"/>
    </source>
</evidence>
<evidence type="ECO:0000256" key="6">
    <source>
        <dbReference type="ARBA" id="ARBA00022833"/>
    </source>
</evidence>
<dbReference type="Pfam" id="PF02578">
    <property type="entry name" value="Cu-oxidase_4"/>
    <property type="match status" value="1"/>
</dbReference>
<comment type="catalytic activity">
    <reaction evidence="8">
        <text>adenosine + phosphate = alpha-D-ribose 1-phosphate + adenine</text>
        <dbReference type="Rhea" id="RHEA:27642"/>
        <dbReference type="ChEBI" id="CHEBI:16335"/>
        <dbReference type="ChEBI" id="CHEBI:16708"/>
        <dbReference type="ChEBI" id="CHEBI:43474"/>
        <dbReference type="ChEBI" id="CHEBI:57720"/>
        <dbReference type="EC" id="2.4.2.1"/>
    </reaction>
    <physiologicalReaction direction="left-to-right" evidence="8">
        <dbReference type="Rhea" id="RHEA:27643"/>
    </physiologicalReaction>
</comment>
<sequence length="256" mass="27119">MITLGALNDIPAVRHGFFTKRGGVSTGIYASLNCGLGSNDDPRHVAENRRRCAAAFDLEPDRLVTLYQVHSPDVVTVERPWQPGETPPRADAMVTAAPGVALGILTADCVPVLFADAEAGVIGAAHAGWKGARAGVIEATVGAMAALGARPDRIVAAIGPCIAQRSYEVGPEFPAPFLDEDAANGDFFAPARRAGHFMFDVGGYVARRLGRSGVAALQRCPNDTVAEEDRFFSYRRATLRGEADYGRGISVIVRQA</sequence>
<evidence type="ECO:0000256" key="9">
    <source>
        <dbReference type="ARBA" id="ARBA00049893"/>
    </source>
</evidence>
<dbReference type="Proteomes" id="UP000595197">
    <property type="component" value="Chromosome"/>
</dbReference>
<dbReference type="CDD" id="cd16833">
    <property type="entry name" value="YfiH"/>
    <property type="match status" value="1"/>
</dbReference>
<evidence type="ECO:0000256" key="4">
    <source>
        <dbReference type="ARBA" id="ARBA00022723"/>
    </source>
</evidence>
<dbReference type="SUPFAM" id="SSF64438">
    <property type="entry name" value="CNF1/YfiH-like putative cysteine hydrolases"/>
    <property type="match status" value="1"/>
</dbReference>
<dbReference type="InterPro" id="IPR011324">
    <property type="entry name" value="Cytotoxic_necrot_fac-like_cat"/>
</dbReference>
<dbReference type="EMBL" id="CP067420">
    <property type="protein sequence ID" value="QQP90479.1"/>
    <property type="molecule type" value="Genomic_DNA"/>
</dbReference>
<keyword evidence="5" id="KW-0378">Hydrolase</keyword>
<organism evidence="11 12">
    <name type="scientific">Skermanella cutis</name>
    <dbReference type="NCBI Taxonomy" id="2775420"/>
    <lineage>
        <taxon>Bacteria</taxon>
        <taxon>Pseudomonadati</taxon>
        <taxon>Pseudomonadota</taxon>
        <taxon>Alphaproteobacteria</taxon>
        <taxon>Rhodospirillales</taxon>
        <taxon>Azospirillaceae</taxon>
        <taxon>Skermanella</taxon>
    </lineage>
</organism>
<dbReference type="PANTHER" id="PTHR30616:SF2">
    <property type="entry name" value="PURINE NUCLEOSIDE PHOSPHORYLASE LACC1"/>
    <property type="match status" value="1"/>
</dbReference>
<dbReference type="NCBIfam" id="TIGR00726">
    <property type="entry name" value="peptidoglycan editing factor PgeF"/>
    <property type="match status" value="1"/>
</dbReference>
<dbReference type="InterPro" id="IPR003730">
    <property type="entry name" value="Cu_polyphenol_OxRdtase"/>
</dbReference>
<dbReference type="RefSeq" id="WP_201077595.1">
    <property type="nucleotide sequence ID" value="NZ_CP067420.1"/>
</dbReference>
<keyword evidence="6" id="KW-0862">Zinc</keyword>
<reference evidence="11" key="1">
    <citation type="submission" date="2021-02" db="EMBL/GenBank/DDBJ databases">
        <title>Skermanella TT6 skin isolate.</title>
        <authorList>
            <person name="Lee K."/>
            <person name="Ganzorig M."/>
        </authorList>
    </citation>
    <scope>NUCLEOTIDE SEQUENCE</scope>
    <source>
        <strain evidence="11">TT6</strain>
    </source>
</reference>
<evidence type="ECO:0000256" key="8">
    <source>
        <dbReference type="ARBA" id="ARBA00048968"/>
    </source>
</evidence>
<proteinExistence type="inferred from homology"/>
<keyword evidence="3" id="KW-0808">Transferase</keyword>
<evidence type="ECO:0000256" key="3">
    <source>
        <dbReference type="ARBA" id="ARBA00022679"/>
    </source>
</evidence>
<keyword evidence="12" id="KW-1185">Reference proteome</keyword>
<name>A0ABX7B7Y3_9PROT</name>
<evidence type="ECO:0000256" key="10">
    <source>
        <dbReference type="RuleBase" id="RU361274"/>
    </source>
</evidence>
<dbReference type="Gene3D" id="3.60.140.10">
    <property type="entry name" value="CNF1/YfiH-like putative cysteine hydrolases"/>
    <property type="match status" value="1"/>
</dbReference>
<keyword evidence="4" id="KW-0479">Metal-binding</keyword>
<evidence type="ECO:0000313" key="11">
    <source>
        <dbReference type="EMBL" id="QQP90479.1"/>
    </source>
</evidence>
<comment type="similarity">
    <text evidence="2 10">Belongs to the purine nucleoside phosphorylase YfiH/LACC1 family.</text>
</comment>
<comment type="catalytic activity">
    <reaction evidence="1">
        <text>inosine + phosphate = alpha-D-ribose 1-phosphate + hypoxanthine</text>
        <dbReference type="Rhea" id="RHEA:27646"/>
        <dbReference type="ChEBI" id="CHEBI:17368"/>
        <dbReference type="ChEBI" id="CHEBI:17596"/>
        <dbReference type="ChEBI" id="CHEBI:43474"/>
        <dbReference type="ChEBI" id="CHEBI:57720"/>
        <dbReference type="EC" id="2.4.2.1"/>
    </reaction>
    <physiologicalReaction direction="left-to-right" evidence="1">
        <dbReference type="Rhea" id="RHEA:27647"/>
    </physiologicalReaction>
</comment>
<evidence type="ECO:0000256" key="7">
    <source>
        <dbReference type="ARBA" id="ARBA00047989"/>
    </source>
</evidence>
<evidence type="ECO:0000313" key="12">
    <source>
        <dbReference type="Proteomes" id="UP000595197"/>
    </source>
</evidence>